<feature type="transmembrane region" description="Helical" evidence="1">
    <location>
        <begin position="54"/>
        <end position="72"/>
    </location>
</feature>
<organism evidence="2 3">
    <name type="scientific">Halobellus clavatus</name>
    <dbReference type="NCBI Taxonomy" id="660517"/>
    <lineage>
        <taxon>Archaea</taxon>
        <taxon>Methanobacteriati</taxon>
        <taxon>Methanobacteriota</taxon>
        <taxon>Stenosarchaea group</taxon>
        <taxon>Halobacteria</taxon>
        <taxon>Halobacteriales</taxon>
        <taxon>Haloferacaceae</taxon>
        <taxon>Halobellus</taxon>
    </lineage>
</organism>
<accession>A0A1H3JJJ8</accession>
<dbReference type="STRING" id="660517.SAMN04487946_11416"/>
<keyword evidence="1" id="KW-0812">Transmembrane</keyword>
<dbReference type="RefSeq" id="WP_089769049.1">
    <property type="nucleotide sequence ID" value="NZ_FNPB01000014.1"/>
</dbReference>
<name>A0A1H3JJJ8_9EURY</name>
<evidence type="ECO:0000256" key="1">
    <source>
        <dbReference type="SAM" id="Phobius"/>
    </source>
</evidence>
<reference evidence="3" key="1">
    <citation type="submission" date="2016-10" db="EMBL/GenBank/DDBJ databases">
        <authorList>
            <person name="Varghese N."/>
            <person name="Submissions S."/>
        </authorList>
    </citation>
    <scope>NUCLEOTIDE SEQUENCE [LARGE SCALE GENOMIC DNA]</scope>
    <source>
        <strain evidence="3">CGMCC 1.10118</strain>
    </source>
</reference>
<evidence type="ECO:0000313" key="3">
    <source>
        <dbReference type="Proteomes" id="UP000199170"/>
    </source>
</evidence>
<evidence type="ECO:0000313" key="2">
    <source>
        <dbReference type="EMBL" id="SDY40170.1"/>
    </source>
</evidence>
<keyword evidence="1" id="KW-1133">Transmembrane helix</keyword>
<feature type="transmembrane region" description="Helical" evidence="1">
    <location>
        <begin position="12"/>
        <end position="34"/>
    </location>
</feature>
<proteinExistence type="predicted"/>
<dbReference type="Proteomes" id="UP000199170">
    <property type="component" value="Unassembled WGS sequence"/>
</dbReference>
<dbReference type="AlphaFoldDB" id="A0A1H3JJJ8"/>
<keyword evidence="3" id="KW-1185">Reference proteome</keyword>
<keyword evidence="1" id="KW-0472">Membrane</keyword>
<dbReference type="EMBL" id="FNPB01000014">
    <property type="protein sequence ID" value="SDY40170.1"/>
    <property type="molecule type" value="Genomic_DNA"/>
</dbReference>
<sequence>MFADLARQAVTALGIKGVSTVALVLLVSIALYAHKAASAGQKVVYVGSTLQHDLKMVAIVLTVLLVLGVATLDVQRGQELLQAGLEELRRSGIVDRLVGMVR</sequence>
<protein>
    <submittedName>
        <fullName evidence="2">Uncharacterized protein</fullName>
    </submittedName>
</protein>
<gene>
    <name evidence="2" type="ORF">SAMN04487946_11416</name>
</gene>